<dbReference type="PANTHER" id="PTHR11177">
    <property type="entry name" value="CHITINASE"/>
    <property type="match status" value="1"/>
</dbReference>
<evidence type="ECO:0000256" key="9">
    <source>
        <dbReference type="ARBA" id="ARBA00022729"/>
    </source>
</evidence>
<comment type="catalytic activity">
    <reaction evidence="1">
        <text>Random endo-hydrolysis of N-acetyl-beta-D-glucosaminide (1-&gt;4)-beta-linkages in chitin and chitodextrins.</text>
        <dbReference type="EC" id="3.2.1.14"/>
    </reaction>
</comment>
<dbReference type="EMBL" id="JARO02012796">
    <property type="protein sequence ID" value="KPP59038.1"/>
    <property type="molecule type" value="Genomic_DNA"/>
</dbReference>
<evidence type="ECO:0000256" key="2">
    <source>
        <dbReference type="ARBA" id="ARBA00004371"/>
    </source>
</evidence>
<keyword evidence="8" id="KW-0147">Chitin-binding</keyword>
<evidence type="ECO:0000256" key="16">
    <source>
        <dbReference type="ARBA" id="ARBA00023326"/>
    </source>
</evidence>
<dbReference type="InterPro" id="IPR002557">
    <property type="entry name" value="Chitin-bd_dom"/>
</dbReference>
<evidence type="ECO:0000256" key="1">
    <source>
        <dbReference type="ARBA" id="ARBA00000822"/>
    </source>
</evidence>
<dbReference type="EC" id="3.2.1.14" evidence="6"/>
<feature type="domain" description="GH18" evidence="21">
    <location>
        <begin position="431"/>
        <end position="795"/>
    </location>
</feature>
<dbReference type="InterPro" id="IPR001579">
    <property type="entry name" value="Glyco_hydro_18_chit_AS"/>
</dbReference>
<feature type="domain" description="GH18" evidence="21">
    <location>
        <begin position="13"/>
        <end position="380"/>
    </location>
</feature>
<keyword evidence="15" id="KW-0326">Glycosidase</keyword>
<dbReference type="Pfam" id="PF00704">
    <property type="entry name" value="Glyco_hydro_18"/>
    <property type="match status" value="2"/>
</dbReference>
<proteinExistence type="inferred from homology"/>
<evidence type="ECO:0000256" key="14">
    <source>
        <dbReference type="ARBA" id="ARBA00023277"/>
    </source>
</evidence>
<dbReference type="FunFam" id="3.10.50.10:FF:000001">
    <property type="entry name" value="Chitinase 3-like 1"/>
    <property type="match status" value="2"/>
</dbReference>
<sequence>LGVLILAHIAASTKLVCYFTNWSQYRPGNGRFVPEHVDPFLCTHVVYALATISNTNQIKPIEWNDETLYKSLNDLKKINPNLKTLLSVGGWVNGISPFISMVSTPENRHAFIRSAISYLQAYNFDGLDLNWEFPGQGGSPPEDKLRFTALVTELREAFEKESTENKKTRFLLSAKAAAIPSTIQYAYEIPKISSQLDFISVMTYDFHGHWEKVTGHNSPLYRSLLDQGNHIDYNSDSALTYWIEQGAPAEKLLMGLATYGRTFRLTSAFNGLGAPSDGPAAAGPYTRDPGFWSYYEVCSFIPAATVHWIEEQKVPYAVQGDSWVGYDNKESFTAKAQWLREHNLGGAFIWTLDMDDFRGTFCEDGQYPLVNHLRNSLGFAPKPTLPPHPTTTTDPLLTFCVGRPDGLYPNPEDNTTYFQCFHGNTYLHRCQPGLVYVDACKPTNGRFVPDHVDPFLCTHVIYALATISNTNQIKPIEWNDETLFRTLNDLKNINPDLKTLLSVGGWVNGMSPFINMVSTPENRRAFIQSSVNYLRVHNFDGLDLDWEFPGQGQSPPEDKLRFTALVTELRQAFENEGTENKKPRLLLSAKVAAIRSTVQYAYEIPSISRQLDFINVMTYDFHGHWEKVTGHNSPLYRSSFDQGNHIDFNINSTLTYWIEQGAPAEKLLMGLTTYGRTFHLSSSLNGLSAPSNGPAAAGPYTREPGFWSYYEVCSLAPPATVHWIEEQKVPYGVQGDFWVGYDNKESFTAKVQWLREHNLGGAWVWTLDMDDFRGTFCGDGQYPLVNHLRSSLGFGPKPTTTPHPTTTRDPLSSFCVGRPDGLYPNPADRNTYFHCFNGHTFIQRCQPNLVYDDDCKCCNYP</sequence>
<dbReference type="PROSITE" id="PS50940">
    <property type="entry name" value="CHIT_BIND_II"/>
    <property type="match status" value="1"/>
</dbReference>
<evidence type="ECO:0000256" key="4">
    <source>
        <dbReference type="ARBA" id="ARBA00009121"/>
    </source>
</evidence>
<dbReference type="GO" id="GO:0005576">
    <property type="term" value="C:extracellular region"/>
    <property type="evidence" value="ECO:0007669"/>
    <property type="project" value="UniProtKB-SubCell"/>
</dbReference>
<dbReference type="CDD" id="cd02872">
    <property type="entry name" value="GH18_chitolectin_chitotriosidase"/>
    <property type="match status" value="2"/>
</dbReference>
<dbReference type="SUPFAM" id="SSF51445">
    <property type="entry name" value="(Trans)glycosidases"/>
    <property type="match status" value="2"/>
</dbReference>
<keyword evidence="9 19" id="KW-0732">Signal</keyword>
<evidence type="ECO:0000256" key="11">
    <source>
        <dbReference type="ARBA" id="ARBA00023024"/>
    </source>
</evidence>
<dbReference type="FunFam" id="3.20.20.80:FF:000220">
    <property type="entry name" value="Chitotriosidase-1"/>
    <property type="match status" value="2"/>
</dbReference>
<dbReference type="SUPFAM" id="SSF57625">
    <property type="entry name" value="Invertebrate chitin-binding proteins"/>
    <property type="match status" value="2"/>
</dbReference>
<evidence type="ECO:0000259" key="20">
    <source>
        <dbReference type="PROSITE" id="PS50940"/>
    </source>
</evidence>
<evidence type="ECO:0000256" key="13">
    <source>
        <dbReference type="ARBA" id="ARBA00023228"/>
    </source>
</evidence>
<keyword evidence="14" id="KW-0119">Carbohydrate metabolism</keyword>
<dbReference type="Gene3D" id="3.10.50.10">
    <property type="match status" value="2"/>
</dbReference>
<evidence type="ECO:0000256" key="6">
    <source>
        <dbReference type="ARBA" id="ARBA00012729"/>
    </source>
</evidence>
<dbReference type="GO" id="GO:0005764">
    <property type="term" value="C:lysosome"/>
    <property type="evidence" value="ECO:0007669"/>
    <property type="project" value="UniProtKB-SubCell"/>
</dbReference>
<dbReference type="GO" id="GO:0008061">
    <property type="term" value="F:chitin binding"/>
    <property type="evidence" value="ECO:0007669"/>
    <property type="project" value="UniProtKB-KW"/>
</dbReference>
<evidence type="ECO:0000256" key="3">
    <source>
        <dbReference type="ARBA" id="ARBA00004613"/>
    </source>
</evidence>
<dbReference type="FunFam" id="2.170.140.10:FF:000001">
    <property type="entry name" value="Acidic mammalian chitinase"/>
    <property type="match status" value="2"/>
</dbReference>
<dbReference type="InterPro" id="IPR017853">
    <property type="entry name" value="GH"/>
</dbReference>
<evidence type="ECO:0000256" key="8">
    <source>
        <dbReference type="ARBA" id="ARBA00022669"/>
    </source>
</evidence>
<keyword evidence="13" id="KW-0458">Lysosome</keyword>
<comment type="similarity">
    <text evidence="4">Belongs to the glycosyl hydrolase 18 family. Chitinase class II subfamily.</text>
</comment>
<feature type="domain" description="Chitin-binding type-2" evidence="20">
    <location>
        <begin position="812"/>
        <end position="861"/>
    </location>
</feature>
<dbReference type="Pfam" id="PF01607">
    <property type="entry name" value="CBM_14"/>
    <property type="match status" value="1"/>
</dbReference>
<dbReference type="Gene3D" id="2.170.140.10">
    <property type="entry name" value="Chitin binding domain"/>
    <property type="match status" value="2"/>
</dbReference>
<protein>
    <recommendedName>
        <fullName evidence="17">Chitotriosidase-1</fullName>
        <ecNumber evidence="6">3.2.1.14</ecNumber>
    </recommendedName>
    <alternativeName>
        <fullName evidence="18">Chitinase-1</fullName>
    </alternativeName>
</protein>
<accession>A0A0P7Y094</accession>
<dbReference type="Proteomes" id="UP000034805">
    <property type="component" value="Unassembled WGS sequence"/>
</dbReference>
<dbReference type="Gene3D" id="3.20.20.80">
    <property type="entry name" value="Glycosidases"/>
    <property type="match status" value="2"/>
</dbReference>
<dbReference type="InterPro" id="IPR029070">
    <property type="entry name" value="Chitinase_insertion_sf"/>
</dbReference>
<dbReference type="FunFam" id="3.20.20.80:FF:000081">
    <property type="entry name" value="Chitinase 1"/>
    <property type="match status" value="1"/>
</dbReference>
<evidence type="ECO:0000256" key="12">
    <source>
        <dbReference type="ARBA" id="ARBA00023157"/>
    </source>
</evidence>
<feature type="chain" id="PRO_5006145825" description="Chitotriosidase-1" evidence="19">
    <location>
        <begin position="19"/>
        <end position="861"/>
    </location>
</feature>
<evidence type="ECO:0000256" key="18">
    <source>
        <dbReference type="ARBA" id="ARBA00076480"/>
    </source>
</evidence>
<evidence type="ECO:0000256" key="17">
    <source>
        <dbReference type="ARBA" id="ARBA00069826"/>
    </source>
</evidence>
<evidence type="ECO:0000256" key="19">
    <source>
        <dbReference type="SAM" id="SignalP"/>
    </source>
</evidence>
<reference evidence="22 23" key="1">
    <citation type="submission" date="2015-08" db="EMBL/GenBank/DDBJ databases">
        <title>The genome of the Asian arowana (Scleropages formosus).</title>
        <authorList>
            <person name="Tan M.H."/>
            <person name="Gan H.M."/>
            <person name="Croft L.J."/>
            <person name="Austin C.M."/>
        </authorList>
    </citation>
    <scope>NUCLEOTIDE SEQUENCE [LARGE SCALE GENOMIC DNA]</scope>
    <source>
        <strain evidence="22">Aro1</strain>
    </source>
</reference>
<evidence type="ECO:0000256" key="5">
    <source>
        <dbReference type="ARBA" id="ARBA00011245"/>
    </source>
</evidence>
<feature type="signal peptide" evidence="19">
    <location>
        <begin position="1"/>
        <end position="18"/>
    </location>
</feature>
<dbReference type="SMART" id="SM00636">
    <property type="entry name" value="Glyco_18"/>
    <property type="match status" value="2"/>
</dbReference>
<dbReference type="PANTHER" id="PTHR11177:SF332">
    <property type="entry name" value="CHITINASE"/>
    <property type="match status" value="1"/>
</dbReference>
<evidence type="ECO:0000256" key="15">
    <source>
        <dbReference type="ARBA" id="ARBA00023295"/>
    </source>
</evidence>
<keyword evidence="11" id="KW-0146">Chitin degradation</keyword>
<dbReference type="InterPro" id="IPR050314">
    <property type="entry name" value="Glycosyl_Hydrlase_18"/>
</dbReference>
<dbReference type="GO" id="GO:0006032">
    <property type="term" value="P:chitin catabolic process"/>
    <property type="evidence" value="ECO:0007669"/>
    <property type="project" value="UniProtKB-KW"/>
</dbReference>
<organism evidence="22 23">
    <name type="scientific">Scleropages formosus</name>
    <name type="common">Asian bonytongue</name>
    <name type="synonym">Osteoglossum formosum</name>
    <dbReference type="NCBI Taxonomy" id="113540"/>
    <lineage>
        <taxon>Eukaryota</taxon>
        <taxon>Metazoa</taxon>
        <taxon>Chordata</taxon>
        <taxon>Craniata</taxon>
        <taxon>Vertebrata</taxon>
        <taxon>Euteleostomi</taxon>
        <taxon>Actinopterygii</taxon>
        <taxon>Neopterygii</taxon>
        <taxon>Teleostei</taxon>
        <taxon>Osteoglossocephala</taxon>
        <taxon>Osteoglossomorpha</taxon>
        <taxon>Osteoglossiformes</taxon>
        <taxon>Osteoglossidae</taxon>
        <taxon>Scleropages</taxon>
    </lineage>
</organism>
<feature type="non-terminal residue" evidence="22">
    <location>
        <position position="1"/>
    </location>
</feature>
<dbReference type="InterPro" id="IPR036508">
    <property type="entry name" value="Chitin-bd_dom_sf"/>
</dbReference>
<dbReference type="GO" id="GO:0008843">
    <property type="term" value="F:endochitinase activity"/>
    <property type="evidence" value="ECO:0007669"/>
    <property type="project" value="UniProtKB-EC"/>
</dbReference>
<keyword evidence="12" id="KW-1015">Disulfide bond</keyword>
<dbReference type="SUPFAM" id="SSF54556">
    <property type="entry name" value="Chitinase insertion domain"/>
    <property type="match status" value="2"/>
</dbReference>
<evidence type="ECO:0000313" key="23">
    <source>
        <dbReference type="Proteomes" id="UP000034805"/>
    </source>
</evidence>
<dbReference type="InterPro" id="IPR011583">
    <property type="entry name" value="Chitinase_II/V-like_cat"/>
</dbReference>
<gene>
    <name evidence="22" type="ORF">Z043_123084</name>
</gene>
<dbReference type="GO" id="GO:0000272">
    <property type="term" value="P:polysaccharide catabolic process"/>
    <property type="evidence" value="ECO:0007669"/>
    <property type="project" value="UniProtKB-KW"/>
</dbReference>
<dbReference type="PROSITE" id="PS01095">
    <property type="entry name" value="GH18_1"/>
    <property type="match status" value="2"/>
</dbReference>
<dbReference type="STRING" id="113540.ENSSFOP00015002062"/>
<keyword evidence="16" id="KW-0624">Polysaccharide degradation</keyword>
<evidence type="ECO:0000313" key="22">
    <source>
        <dbReference type="EMBL" id="KPP59038.1"/>
    </source>
</evidence>
<evidence type="ECO:0000259" key="21">
    <source>
        <dbReference type="PROSITE" id="PS51910"/>
    </source>
</evidence>
<dbReference type="AlphaFoldDB" id="A0A0P7Y094"/>
<dbReference type="SMART" id="SM00494">
    <property type="entry name" value="ChtBD2"/>
    <property type="match status" value="2"/>
</dbReference>
<name>A0A0P7Y094_SCLFO</name>
<keyword evidence="7" id="KW-0964">Secreted</keyword>
<evidence type="ECO:0000256" key="10">
    <source>
        <dbReference type="ARBA" id="ARBA00022801"/>
    </source>
</evidence>
<dbReference type="PROSITE" id="PS51910">
    <property type="entry name" value="GH18_2"/>
    <property type="match status" value="2"/>
</dbReference>
<keyword evidence="10" id="KW-0378">Hydrolase</keyword>
<comment type="subunit">
    <text evidence="5">Monomer.</text>
</comment>
<evidence type="ECO:0000256" key="7">
    <source>
        <dbReference type="ARBA" id="ARBA00022525"/>
    </source>
</evidence>
<dbReference type="InterPro" id="IPR001223">
    <property type="entry name" value="Glyco_hydro18_cat"/>
</dbReference>
<comment type="caution">
    <text evidence="22">The sequence shown here is derived from an EMBL/GenBank/DDBJ whole genome shotgun (WGS) entry which is preliminary data.</text>
</comment>
<comment type="subcellular location">
    <subcellularLocation>
        <location evidence="2">Lysosome</location>
    </subcellularLocation>
    <subcellularLocation>
        <location evidence="3">Secreted</location>
    </subcellularLocation>
</comment>